<dbReference type="CDD" id="cd11648">
    <property type="entry name" value="RsmI"/>
    <property type="match status" value="1"/>
</dbReference>
<dbReference type="NCBIfam" id="TIGR00096">
    <property type="entry name" value="16S rRNA (cytidine(1402)-2'-O)-methyltransferase"/>
    <property type="match status" value="1"/>
</dbReference>
<keyword evidence="2 6" id="KW-0698">rRNA processing</keyword>
<dbReference type="HAMAP" id="MF_01877">
    <property type="entry name" value="16SrRNA_methyltr_I"/>
    <property type="match status" value="1"/>
</dbReference>
<gene>
    <name evidence="6 9" type="primary">rsmI</name>
    <name evidence="9" type="ORF">L7E55_01790</name>
</gene>
<name>A0A9X4H6Q0_9FIRM</name>
<evidence type="ECO:0000256" key="3">
    <source>
        <dbReference type="ARBA" id="ARBA00022603"/>
    </source>
</evidence>
<keyword evidence="5 6" id="KW-0949">S-adenosyl-L-methionine</keyword>
<evidence type="ECO:0000256" key="1">
    <source>
        <dbReference type="ARBA" id="ARBA00022490"/>
    </source>
</evidence>
<evidence type="ECO:0000256" key="2">
    <source>
        <dbReference type="ARBA" id="ARBA00022552"/>
    </source>
</evidence>
<evidence type="ECO:0000259" key="7">
    <source>
        <dbReference type="Pfam" id="PF00590"/>
    </source>
</evidence>
<dbReference type="InterPro" id="IPR035996">
    <property type="entry name" value="4pyrrol_Methylase_sf"/>
</dbReference>
<dbReference type="InterPro" id="IPR014776">
    <property type="entry name" value="4pyrrole_Mease_sub2"/>
</dbReference>
<comment type="catalytic activity">
    <reaction evidence="6">
        <text>cytidine(1402) in 16S rRNA + S-adenosyl-L-methionine = 2'-O-methylcytidine(1402) in 16S rRNA + S-adenosyl-L-homocysteine + H(+)</text>
        <dbReference type="Rhea" id="RHEA:42924"/>
        <dbReference type="Rhea" id="RHEA-COMP:10285"/>
        <dbReference type="Rhea" id="RHEA-COMP:10286"/>
        <dbReference type="ChEBI" id="CHEBI:15378"/>
        <dbReference type="ChEBI" id="CHEBI:57856"/>
        <dbReference type="ChEBI" id="CHEBI:59789"/>
        <dbReference type="ChEBI" id="CHEBI:74495"/>
        <dbReference type="ChEBI" id="CHEBI:82748"/>
        <dbReference type="EC" id="2.1.1.198"/>
    </reaction>
</comment>
<dbReference type="Proteomes" id="UP001154312">
    <property type="component" value="Unassembled WGS sequence"/>
</dbReference>
<feature type="domain" description="RsmI HTH" evidence="8">
    <location>
        <begin position="243"/>
        <end position="279"/>
    </location>
</feature>
<evidence type="ECO:0000256" key="6">
    <source>
        <dbReference type="HAMAP-Rule" id="MF_01877"/>
    </source>
</evidence>
<comment type="similarity">
    <text evidence="6">Belongs to the methyltransferase superfamily. RsmI family.</text>
</comment>
<evidence type="ECO:0000256" key="4">
    <source>
        <dbReference type="ARBA" id="ARBA00022679"/>
    </source>
</evidence>
<reference evidence="9" key="1">
    <citation type="submission" date="2022-02" db="EMBL/GenBank/DDBJ databases">
        <authorList>
            <person name="Leng L."/>
        </authorList>
    </citation>
    <scope>NUCLEOTIDE SEQUENCE</scope>
    <source>
        <strain evidence="9">JI</strain>
    </source>
</reference>
<organism evidence="9 10">
    <name type="scientific">Pelotomaculum isophthalicicum JI</name>
    <dbReference type="NCBI Taxonomy" id="947010"/>
    <lineage>
        <taxon>Bacteria</taxon>
        <taxon>Bacillati</taxon>
        <taxon>Bacillota</taxon>
        <taxon>Clostridia</taxon>
        <taxon>Eubacteriales</taxon>
        <taxon>Desulfotomaculaceae</taxon>
        <taxon>Pelotomaculum</taxon>
    </lineage>
</organism>
<dbReference type="InterPro" id="IPR053910">
    <property type="entry name" value="RsmI_HTH"/>
</dbReference>
<dbReference type="GO" id="GO:0005737">
    <property type="term" value="C:cytoplasm"/>
    <property type="evidence" value="ECO:0007669"/>
    <property type="project" value="UniProtKB-SubCell"/>
</dbReference>
<accession>A0A9X4H6Q0</accession>
<dbReference type="FunFam" id="3.40.1010.10:FF:000002">
    <property type="entry name" value="Ribosomal RNA small subunit methyltransferase I"/>
    <property type="match status" value="1"/>
</dbReference>
<dbReference type="Pfam" id="PF00590">
    <property type="entry name" value="TP_methylase"/>
    <property type="match status" value="1"/>
</dbReference>
<dbReference type="PIRSF" id="PIRSF005917">
    <property type="entry name" value="MTase_YraL"/>
    <property type="match status" value="1"/>
</dbReference>
<dbReference type="PROSITE" id="PS01296">
    <property type="entry name" value="RSMI"/>
    <property type="match status" value="1"/>
</dbReference>
<feature type="domain" description="Tetrapyrrole methylase" evidence="7">
    <location>
        <begin position="6"/>
        <end position="205"/>
    </location>
</feature>
<evidence type="ECO:0000256" key="5">
    <source>
        <dbReference type="ARBA" id="ARBA00022691"/>
    </source>
</evidence>
<comment type="function">
    <text evidence="6">Catalyzes the 2'-O-methylation of the ribose of cytidine 1402 (C1402) in 16S rRNA.</text>
</comment>
<dbReference type="SUPFAM" id="SSF53790">
    <property type="entry name" value="Tetrapyrrole methylase"/>
    <property type="match status" value="1"/>
</dbReference>
<keyword evidence="4 6" id="KW-0808">Transferase</keyword>
<dbReference type="EC" id="2.1.1.198" evidence="6"/>
<dbReference type="InterPro" id="IPR000878">
    <property type="entry name" value="4pyrrol_Mease"/>
</dbReference>
<protein>
    <recommendedName>
        <fullName evidence="6">Ribosomal RNA small subunit methyltransferase I</fullName>
        <ecNumber evidence="6">2.1.1.198</ecNumber>
    </recommendedName>
    <alternativeName>
        <fullName evidence="6">16S rRNA 2'-O-ribose C1402 methyltransferase</fullName>
    </alternativeName>
    <alternativeName>
        <fullName evidence="6">rRNA (cytidine-2'-O-)-methyltransferase RsmI</fullName>
    </alternativeName>
</protein>
<dbReference type="InterPro" id="IPR008189">
    <property type="entry name" value="rRNA_ssu_MeTfrase_I"/>
</dbReference>
<dbReference type="PANTHER" id="PTHR46111:SF1">
    <property type="entry name" value="RIBOSOMAL RNA SMALL SUBUNIT METHYLTRANSFERASE I"/>
    <property type="match status" value="1"/>
</dbReference>
<dbReference type="InterPro" id="IPR014777">
    <property type="entry name" value="4pyrrole_Mease_sub1"/>
</dbReference>
<dbReference type="FunFam" id="3.30.950.10:FF:000002">
    <property type="entry name" value="Ribosomal RNA small subunit methyltransferase I"/>
    <property type="match status" value="1"/>
</dbReference>
<comment type="caution">
    <text evidence="9">The sequence shown here is derived from an EMBL/GenBank/DDBJ whole genome shotgun (WGS) entry which is preliminary data.</text>
</comment>
<sequence>MEQRGTLYLCATPIGNLEDITLRALRVLREVDLIAAEDTRHTRKLLSHYDIHTPLTSYHEHNRQKKGEYLLNLLAAGKKIALVSDAGMPGISDPGTELVASALENNQKVVPVPGPSAGITALVVSGLPAGAFAFEGFLPAARKARRDKLAALSREPRTLIFYEAPHRLTATLIDFREIIGNRLMVAARELTKQHEEVVRGTVDEVLEHFRGKEPRGEFCLVLAGATGERLEVAETIQVSLEPAEHVARLEAEGAGRKEAIREVARIHGLPRREVYQAVVSKKQTK</sequence>
<dbReference type="AlphaFoldDB" id="A0A9X4H6Q0"/>
<dbReference type="Gene3D" id="3.40.1010.10">
    <property type="entry name" value="Cobalt-precorrin-4 Transmethylase, Domain 1"/>
    <property type="match status" value="1"/>
</dbReference>
<dbReference type="Pfam" id="PF23016">
    <property type="entry name" value="RsmI_C"/>
    <property type="match status" value="1"/>
</dbReference>
<keyword evidence="1 6" id="KW-0963">Cytoplasm</keyword>
<dbReference type="GO" id="GO:0070677">
    <property type="term" value="F:rRNA (cytosine-2'-O-)-methyltransferase activity"/>
    <property type="evidence" value="ECO:0007669"/>
    <property type="project" value="UniProtKB-UniRule"/>
</dbReference>
<dbReference type="InterPro" id="IPR018063">
    <property type="entry name" value="SAM_MeTrfase_RsmI_CS"/>
</dbReference>
<evidence type="ECO:0000313" key="9">
    <source>
        <dbReference type="EMBL" id="MDF9407099.1"/>
    </source>
</evidence>
<dbReference type="PANTHER" id="PTHR46111">
    <property type="entry name" value="RIBOSOMAL RNA SMALL SUBUNIT METHYLTRANSFERASE I"/>
    <property type="match status" value="1"/>
</dbReference>
<proteinExistence type="inferred from homology"/>
<evidence type="ECO:0000259" key="8">
    <source>
        <dbReference type="Pfam" id="PF23016"/>
    </source>
</evidence>
<comment type="subcellular location">
    <subcellularLocation>
        <location evidence="6">Cytoplasm</location>
    </subcellularLocation>
</comment>
<dbReference type="EMBL" id="JAKOAV010000002">
    <property type="protein sequence ID" value="MDF9407099.1"/>
    <property type="molecule type" value="Genomic_DNA"/>
</dbReference>
<keyword evidence="3 6" id="KW-0489">Methyltransferase</keyword>
<dbReference type="RefSeq" id="WP_277442269.1">
    <property type="nucleotide sequence ID" value="NZ_JAKOAV010000002.1"/>
</dbReference>
<evidence type="ECO:0000313" key="10">
    <source>
        <dbReference type="Proteomes" id="UP001154312"/>
    </source>
</evidence>
<keyword evidence="10" id="KW-1185">Reference proteome</keyword>
<dbReference type="Gene3D" id="3.30.950.10">
    <property type="entry name" value="Methyltransferase, Cobalt-precorrin-4 Transmethylase, Domain 2"/>
    <property type="match status" value="1"/>
</dbReference>